<dbReference type="SUPFAM" id="SSF56349">
    <property type="entry name" value="DNA breaking-rejoining enzymes"/>
    <property type="match status" value="1"/>
</dbReference>
<dbReference type="InterPro" id="IPR004107">
    <property type="entry name" value="Integrase_SAM-like_N"/>
</dbReference>
<dbReference type="Gene3D" id="1.10.443.10">
    <property type="entry name" value="Intergrase catalytic core"/>
    <property type="match status" value="1"/>
</dbReference>
<dbReference type="AlphaFoldDB" id="A0A563DRG4"/>
<sequence length="384" mass="41843">MSTVTELAAHAAAFMGRAGYSPGSRSSYQRIWVEFGEYCAASGVEDPDRETAARFCAAVGADGGEQWQVFYRRAVSGLFDVAEMGRFALRAVRGRVPVPEVFTAEFAAYASSLTGRELAKATVRAKTGMLRRFLVFLAGQGVQAVTAVSVVDVSAYVRSLASMAASTRAGQLYFLREYLRFAVREHGADPALAAMFPVIVFDRDAVLPSVYRTGEVAGALAAAGDQSESPLRDRAVMLLASLLGLRSSDIKGLRFDQIDWANRRLSLVQHKTGRRLDLPLPEECALAIIDYWKNERPNIEDEHVFLRHRAPHQPPAASNHFHQVVSGSFARAGIEVSGRHRGLHALRHSAAVGMLESGVAYPVIGAVLGHVDANTTRRYLRVDV</sequence>
<dbReference type="RefSeq" id="WP_146321269.1">
    <property type="nucleotide sequence ID" value="NZ_VCQV01000070.1"/>
</dbReference>
<feature type="non-terminal residue" evidence="7">
    <location>
        <position position="384"/>
    </location>
</feature>
<dbReference type="GO" id="GO:0006310">
    <property type="term" value="P:DNA recombination"/>
    <property type="evidence" value="ECO:0007669"/>
    <property type="project" value="UniProtKB-KW"/>
</dbReference>
<dbReference type="Proteomes" id="UP000320244">
    <property type="component" value="Unassembled WGS sequence"/>
</dbReference>
<dbReference type="InterPro" id="IPR011010">
    <property type="entry name" value="DNA_brk_join_enz"/>
</dbReference>
<name>A0A563DRG4_9MICO</name>
<keyword evidence="2 4" id="KW-0238">DNA-binding</keyword>
<dbReference type="Pfam" id="PF00589">
    <property type="entry name" value="Phage_integrase"/>
    <property type="match status" value="1"/>
</dbReference>
<evidence type="ECO:0000313" key="8">
    <source>
        <dbReference type="Proteomes" id="UP000320244"/>
    </source>
</evidence>
<dbReference type="InterPro" id="IPR044068">
    <property type="entry name" value="CB"/>
</dbReference>
<keyword evidence="3" id="KW-0233">DNA recombination</keyword>
<evidence type="ECO:0000259" key="5">
    <source>
        <dbReference type="PROSITE" id="PS51898"/>
    </source>
</evidence>
<proteinExistence type="predicted"/>
<dbReference type="Gene3D" id="1.10.150.130">
    <property type="match status" value="1"/>
</dbReference>
<dbReference type="Pfam" id="PF02899">
    <property type="entry name" value="Phage_int_SAM_1"/>
    <property type="match status" value="1"/>
</dbReference>
<evidence type="ECO:0000256" key="3">
    <source>
        <dbReference type="ARBA" id="ARBA00023172"/>
    </source>
</evidence>
<dbReference type="PROSITE" id="PS51900">
    <property type="entry name" value="CB"/>
    <property type="match status" value="1"/>
</dbReference>
<protein>
    <recommendedName>
        <fullName evidence="9">Integrase</fullName>
    </recommendedName>
</protein>
<dbReference type="GO" id="GO:0003677">
    <property type="term" value="F:DNA binding"/>
    <property type="evidence" value="ECO:0007669"/>
    <property type="project" value="UniProtKB-UniRule"/>
</dbReference>
<dbReference type="PANTHER" id="PTHR30349:SF90">
    <property type="entry name" value="TYROSINE RECOMBINASE XERD"/>
    <property type="match status" value="1"/>
</dbReference>
<comment type="caution">
    <text evidence="7">The sequence shown here is derived from an EMBL/GenBank/DDBJ whole genome shotgun (WGS) entry which is preliminary data.</text>
</comment>
<keyword evidence="1" id="KW-0229">DNA integration</keyword>
<evidence type="ECO:0000256" key="1">
    <source>
        <dbReference type="ARBA" id="ARBA00022908"/>
    </source>
</evidence>
<dbReference type="EMBL" id="VCQV01000070">
    <property type="protein sequence ID" value="TWP32531.1"/>
    <property type="molecule type" value="Genomic_DNA"/>
</dbReference>
<evidence type="ECO:0000256" key="2">
    <source>
        <dbReference type="ARBA" id="ARBA00023125"/>
    </source>
</evidence>
<dbReference type="InterPro" id="IPR050090">
    <property type="entry name" value="Tyrosine_recombinase_XerCD"/>
</dbReference>
<feature type="domain" description="Core-binding (CB)" evidence="6">
    <location>
        <begin position="100"/>
        <end position="183"/>
    </location>
</feature>
<evidence type="ECO:0000313" key="7">
    <source>
        <dbReference type="EMBL" id="TWP32531.1"/>
    </source>
</evidence>
<reference evidence="7 8" key="2">
    <citation type="submission" date="2019-08" db="EMBL/GenBank/DDBJ databases">
        <title>Jejuicoccus antrihumi gen. nov., sp. nov., a new member of the family Dermacoccaceae isolated from a cave.</title>
        <authorList>
            <person name="Schumann P."/>
            <person name="Kim I.S."/>
        </authorList>
    </citation>
    <scope>NUCLEOTIDE SEQUENCE [LARGE SCALE GENOMIC DNA]</scope>
    <source>
        <strain evidence="7 8">C5-26</strain>
    </source>
</reference>
<evidence type="ECO:0000256" key="4">
    <source>
        <dbReference type="PROSITE-ProRule" id="PRU01248"/>
    </source>
</evidence>
<dbReference type="PROSITE" id="PS51898">
    <property type="entry name" value="TYR_RECOMBINASE"/>
    <property type="match status" value="1"/>
</dbReference>
<keyword evidence="8" id="KW-1185">Reference proteome</keyword>
<organism evidence="7 8">
    <name type="scientific">Leekyejoonella antrihumi</name>
    <dbReference type="NCBI Taxonomy" id="1660198"/>
    <lineage>
        <taxon>Bacteria</taxon>
        <taxon>Bacillati</taxon>
        <taxon>Actinomycetota</taxon>
        <taxon>Actinomycetes</taxon>
        <taxon>Micrococcales</taxon>
        <taxon>Dermacoccaceae</taxon>
        <taxon>Leekyejoonella</taxon>
    </lineage>
</organism>
<accession>A0A563DRG4</accession>
<dbReference type="OrthoDB" id="9802329at2"/>
<dbReference type="PANTHER" id="PTHR30349">
    <property type="entry name" value="PHAGE INTEGRASE-RELATED"/>
    <property type="match status" value="1"/>
</dbReference>
<feature type="domain" description="Tyr recombinase" evidence="5">
    <location>
        <begin position="206"/>
        <end position="384"/>
    </location>
</feature>
<evidence type="ECO:0000259" key="6">
    <source>
        <dbReference type="PROSITE" id="PS51900"/>
    </source>
</evidence>
<dbReference type="InterPro" id="IPR013762">
    <property type="entry name" value="Integrase-like_cat_sf"/>
</dbReference>
<reference evidence="7 8" key="1">
    <citation type="submission" date="2019-05" db="EMBL/GenBank/DDBJ databases">
        <authorList>
            <person name="Lee S.D."/>
        </authorList>
    </citation>
    <scope>NUCLEOTIDE SEQUENCE [LARGE SCALE GENOMIC DNA]</scope>
    <source>
        <strain evidence="7 8">C5-26</strain>
    </source>
</reference>
<evidence type="ECO:0008006" key="9">
    <source>
        <dbReference type="Google" id="ProtNLM"/>
    </source>
</evidence>
<dbReference type="InterPro" id="IPR010998">
    <property type="entry name" value="Integrase_recombinase_N"/>
</dbReference>
<dbReference type="GO" id="GO:0015074">
    <property type="term" value="P:DNA integration"/>
    <property type="evidence" value="ECO:0007669"/>
    <property type="project" value="UniProtKB-KW"/>
</dbReference>
<gene>
    <name evidence="7" type="ORF">FGL98_23995</name>
</gene>
<dbReference type="InterPro" id="IPR002104">
    <property type="entry name" value="Integrase_catalytic"/>
</dbReference>